<evidence type="ECO:0000313" key="2">
    <source>
        <dbReference type="Proteomes" id="UP000648801"/>
    </source>
</evidence>
<organism evidence="1 2">
    <name type="scientific">Edaphobacter acidisoli</name>
    <dbReference type="NCBI Taxonomy" id="2040573"/>
    <lineage>
        <taxon>Bacteria</taxon>
        <taxon>Pseudomonadati</taxon>
        <taxon>Acidobacteriota</taxon>
        <taxon>Terriglobia</taxon>
        <taxon>Terriglobales</taxon>
        <taxon>Acidobacteriaceae</taxon>
        <taxon>Edaphobacter</taxon>
    </lineage>
</organism>
<reference evidence="1" key="1">
    <citation type="journal article" date="2014" name="Int. J. Syst. Evol. Microbiol.">
        <title>Complete genome sequence of Corynebacterium casei LMG S-19264T (=DSM 44701T), isolated from a smear-ripened cheese.</title>
        <authorList>
            <consortium name="US DOE Joint Genome Institute (JGI-PGF)"/>
            <person name="Walter F."/>
            <person name="Albersmeier A."/>
            <person name="Kalinowski J."/>
            <person name="Ruckert C."/>
        </authorList>
    </citation>
    <scope>NUCLEOTIDE SEQUENCE</scope>
    <source>
        <strain evidence="1">CGMCC 1.15447</strain>
    </source>
</reference>
<dbReference type="AlphaFoldDB" id="A0A916RII1"/>
<dbReference type="InterPro" id="IPR021109">
    <property type="entry name" value="Peptidase_aspartic_dom_sf"/>
</dbReference>
<evidence type="ECO:0008006" key="3">
    <source>
        <dbReference type="Google" id="ProtNLM"/>
    </source>
</evidence>
<gene>
    <name evidence="1" type="ORF">GCM10011507_06410</name>
</gene>
<dbReference type="SUPFAM" id="SSF50630">
    <property type="entry name" value="Acid proteases"/>
    <property type="match status" value="1"/>
</dbReference>
<comment type="caution">
    <text evidence="1">The sequence shown here is derived from an EMBL/GenBank/DDBJ whole genome shotgun (WGS) entry which is preliminary data.</text>
</comment>
<evidence type="ECO:0000313" key="1">
    <source>
        <dbReference type="EMBL" id="GGA57777.1"/>
    </source>
</evidence>
<sequence length="162" mass="17804">MRYLLLALIFIATIRTVSGEEAHPAPSQSTNGEIGLALISDFKTGSILVEGKLEGHPAVMVLDTGAAQTMFDAKEFGLSPVDLEAARLNQRGVGLDANVVWRRVNFSIGDASWTQKEVAIANLEDLSKIYARKVDGIVGEDVLREFRSVTINYKWHCVMLTR</sequence>
<reference evidence="1" key="2">
    <citation type="submission" date="2020-09" db="EMBL/GenBank/DDBJ databases">
        <authorList>
            <person name="Sun Q."/>
            <person name="Zhou Y."/>
        </authorList>
    </citation>
    <scope>NUCLEOTIDE SEQUENCE</scope>
    <source>
        <strain evidence="1">CGMCC 1.15447</strain>
    </source>
</reference>
<dbReference type="EMBL" id="BMJB01000001">
    <property type="protein sequence ID" value="GGA57777.1"/>
    <property type="molecule type" value="Genomic_DNA"/>
</dbReference>
<name>A0A916RII1_9BACT</name>
<dbReference type="Gene3D" id="2.40.70.10">
    <property type="entry name" value="Acid Proteases"/>
    <property type="match status" value="1"/>
</dbReference>
<dbReference type="RefSeq" id="WP_188757870.1">
    <property type="nucleotide sequence ID" value="NZ_BMJB01000001.1"/>
</dbReference>
<accession>A0A916RII1</accession>
<proteinExistence type="predicted"/>
<dbReference type="Proteomes" id="UP000648801">
    <property type="component" value="Unassembled WGS sequence"/>
</dbReference>
<protein>
    <recommendedName>
        <fullName evidence="3">Aspartyl protease</fullName>
    </recommendedName>
</protein>
<keyword evidence="2" id="KW-1185">Reference proteome</keyword>